<dbReference type="Proteomes" id="UP000008370">
    <property type="component" value="Unassembled WGS sequence"/>
</dbReference>
<organism evidence="1 2">
    <name type="scientific">Phanerochaete carnosa (strain HHB-10118-sp)</name>
    <name type="common">White-rot fungus</name>
    <name type="synonym">Peniophora carnosa</name>
    <dbReference type="NCBI Taxonomy" id="650164"/>
    <lineage>
        <taxon>Eukaryota</taxon>
        <taxon>Fungi</taxon>
        <taxon>Dikarya</taxon>
        <taxon>Basidiomycota</taxon>
        <taxon>Agaricomycotina</taxon>
        <taxon>Agaricomycetes</taxon>
        <taxon>Polyporales</taxon>
        <taxon>Phanerochaetaceae</taxon>
        <taxon>Phanerochaete</taxon>
    </lineage>
</organism>
<dbReference type="RefSeq" id="XP_007398947.1">
    <property type="nucleotide sequence ID" value="XM_007398885.1"/>
</dbReference>
<dbReference type="AlphaFoldDB" id="K5URT2"/>
<protein>
    <submittedName>
        <fullName evidence="1">Uncharacterized protein</fullName>
    </submittedName>
</protein>
<dbReference type="KEGG" id="pco:PHACADRAFT_198655"/>
<dbReference type="InParanoid" id="K5URT2"/>
<keyword evidence="2" id="KW-1185">Reference proteome</keyword>
<proteinExistence type="predicted"/>
<evidence type="ECO:0000313" key="2">
    <source>
        <dbReference type="Proteomes" id="UP000008370"/>
    </source>
</evidence>
<gene>
    <name evidence="1" type="ORF">PHACADRAFT_198655</name>
</gene>
<evidence type="ECO:0000313" key="1">
    <source>
        <dbReference type="EMBL" id="EKM52606.1"/>
    </source>
</evidence>
<sequence>MSSTPDQELVFLQSTDCQRAHWKLAHKDSCIPHHGLMKPVDAIDASGSLLREPGMGTEERRILDMGKKFSKWMDTWRPTLVEFALVSLDLANYPERAKTHCTAIWTHPNTKPHTDKLRDFVISRINIYTLERIVEILPDMVKSVGKMGPGDVPLMPFITVLDDPLDAQTRTRVLQCKGDPNFLAEYINRDKGYSKICAQLAEHNLRIAADTLDPTVAGNLFRAYEKMGQIPMLQPSS</sequence>
<accession>K5URT2</accession>
<dbReference type="HOGENOM" id="CLU_092131_0_0_1"/>
<dbReference type="OrthoDB" id="9922773at2759"/>
<dbReference type="GeneID" id="18911346"/>
<reference evidence="1 2" key="1">
    <citation type="journal article" date="2012" name="BMC Genomics">
        <title>Comparative genomics of the white-rot fungi, Phanerochaete carnosa and P. chrysosporium, to elucidate the genetic basis of the distinct wood types they colonize.</title>
        <authorList>
            <person name="Suzuki H."/>
            <person name="MacDonald J."/>
            <person name="Syed K."/>
            <person name="Salamov A."/>
            <person name="Hori C."/>
            <person name="Aerts A."/>
            <person name="Henrissat B."/>
            <person name="Wiebenga A."/>
            <person name="vanKuyk P.A."/>
            <person name="Barry K."/>
            <person name="Lindquist E."/>
            <person name="LaButti K."/>
            <person name="Lapidus A."/>
            <person name="Lucas S."/>
            <person name="Coutinho P."/>
            <person name="Gong Y."/>
            <person name="Samejima M."/>
            <person name="Mahadevan R."/>
            <person name="Abou-Zaid M."/>
            <person name="de Vries R.P."/>
            <person name="Igarashi K."/>
            <person name="Yadav J.S."/>
            <person name="Grigoriev I.V."/>
            <person name="Master E.R."/>
        </authorList>
    </citation>
    <scope>NUCLEOTIDE SEQUENCE [LARGE SCALE GENOMIC DNA]</scope>
    <source>
        <strain evidence="1 2">HHB-10118-sp</strain>
    </source>
</reference>
<dbReference type="EMBL" id="JH930475">
    <property type="protein sequence ID" value="EKM52606.1"/>
    <property type="molecule type" value="Genomic_DNA"/>
</dbReference>
<name>K5URT2_PHACS</name>